<accession>A0A840AYK9</accession>
<comment type="caution">
    <text evidence="1">The sequence shown here is derived from an EMBL/GenBank/DDBJ whole genome shotgun (WGS) entry which is preliminary data.</text>
</comment>
<organism evidence="1 2">
    <name type="scientific">Kaistia hirudinis</name>
    <dbReference type="NCBI Taxonomy" id="1293440"/>
    <lineage>
        <taxon>Bacteria</taxon>
        <taxon>Pseudomonadati</taxon>
        <taxon>Pseudomonadota</taxon>
        <taxon>Alphaproteobacteria</taxon>
        <taxon>Hyphomicrobiales</taxon>
        <taxon>Kaistiaceae</taxon>
        <taxon>Kaistia</taxon>
    </lineage>
</organism>
<dbReference type="Proteomes" id="UP000553963">
    <property type="component" value="Unassembled WGS sequence"/>
</dbReference>
<keyword evidence="2" id="KW-1185">Reference proteome</keyword>
<reference evidence="1 2" key="1">
    <citation type="submission" date="2020-08" db="EMBL/GenBank/DDBJ databases">
        <title>Genomic Encyclopedia of Type Strains, Phase IV (KMG-IV): sequencing the most valuable type-strain genomes for metagenomic binning, comparative biology and taxonomic classification.</title>
        <authorList>
            <person name="Goeker M."/>
        </authorList>
    </citation>
    <scope>NUCLEOTIDE SEQUENCE [LARGE SCALE GENOMIC DNA]</scope>
    <source>
        <strain evidence="1 2">DSM 25966</strain>
    </source>
</reference>
<proteinExistence type="predicted"/>
<name>A0A840AYK9_9HYPH</name>
<gene>
    <name evidence="1" type="ORF">GGR25_004951</name>
</gene>
<evidence type="ECO:0000313" key="2">
    <source>
        <dbReference type="Proteomes" id="UP000553963"/>
    </source>
</evidence>
<dbReference type="AlphaFoldDB" id="A0A840AYK9"/>
<sequence>MMLRTGRRIVRRAGFRDFHPHAARRRALKVSLP</sequence>
<evidence type="ECO:0000313" key="1">
    <source>
        <dbReference type="EMBL" id="MBB3933871.1"/>
    </source>
</evidence>
<dbReference type="EMBL" id="JACIDS010000010">
    <property type="protein sequence ID" value="MBB3933871.1"/>
    <property type="molecule type" value="Genomic_DNA"/>
</dbReference>
<protein>
    <submittedName>
        <fullName evidence="1">Uncharacterized protein</fullName>
    </submittedName>
</protein>